<comment type="similarity">
    <text evidence="1">Belongs to the KptA/TPT1 family.</text>
</comment>
<dbReference type="AlphaFoldDB" id="A0A8D1YVZ7"/>
<reference evidence="4" key="1">
    <citation type="submission" date="2025-08" db="UniProtKB">
        <authorList>
            <consortium name="Ensembl"/>
        </authorList>
    </citation>
    <scope>IDENTIFICATION</scope>
</reference>
<dbReference type="PANTHER" id="PTHR12684:SF2">
    <property type="entry name" value="TRNA 2'-PHOSPHOTRANSFERASE 1"/>
    <property type="match status" value="1"/>
</dbReference>
<keyword evidence="2" id="KW-0808">Transferase</keyword>
<accession>A0A8D1YVZ7</accession>
<dbReference type="SUPFAM" id="SSF56399">
    <property type="entry name" value="ADP-ribosylation"/>
    <property type="match status" value="1"/>
</dbReference>
<evidence type="ECO:0000256" key="2">
    <source>
        <dbReference type="ARBA" id="ARBA00022679"/>
    </source>
</evidence>
<evidence type="ECO:0000256" key="1">
    <source>
        <dbReference type="ARBA" id="ARBA00009836"/>
    </source>
</evidence>
<protein>
    <recommendedName>
        <fullName evidence="6">tRNA phosphotransferase 1</fullName>
    </recommendedName>
</protein>
<dbReference type="Ensembl" id="ENSSSCT00065060245.1">
    <property type="protein sequence ID" value="ENSSSCP00065026109.1"/>
    <property type="gene ID" value="ENSSSCG00065044054.1"/>
</dbReference>
<dbReference type="GO" id="GO:0016740">
    <property type="term" value="F:transferase activity"/>
    <property type="evidence" value="ECO:0007669"/>
    <property type="project" value="UniProtKB-KW"/>
</dbReference>
<dbReference type="Proteomes" id="UP000694725">
    <property type="component" value="Unplaced"/>
</dbReference>
<name>A0A8D1YVZ7_PIG</name>
<dbReference type="Gene3D" id="3.20.170.30">
    <property type="match status" value="1"/>
</dbReference>
<evidence type="ECO:0000313" key="5">
    <source>
        <dbReference type="Proteomes" id="UP000694725"/>
    </source>
</evidence>
<sequence>MLVHGTFWRHWPSILLKGLSRQGRTHIHLAPGLPGDPGVISGMRPNCEVAVFINGPQALAGESGHSRDRPGPSERALSHISGSVCRWNPLLPLCQWGDPDSRER</sequence>
<dbReference type="InterPro" id="IPR042081">
    <property type="entry name" value="RNA_2'-PTrans_C"/>
</dbReference>
<evidence type="ECO:0000313" key="4">
    <source>
        <dbReference type="Ensembl" id="ENSSSCP00065026109.1"/>
    </source>
</evidence>
<dbReference type="Pfam" id="PF01885">
    <property type="entry name" value="PTS_2-RNA"/>
    <property type="match status" value="1"/>
</dbReference>
<evidence type="ECO:0000256" key="3">
    <source>
        <dbReference type="ARBA" id="ARBA00023027"/>
    </source>
</evidence>
<evidence type="ECO:0008006" key="6">
    <source>
        <dbReference type="Google" id="ProtNLM"/>
    </source>
</evidence>
<organism evidence="4 5">
    <name type="scientific">Sus scrofa</name>
    <name type="common">Pig</name>
    <dbReference type="NCBI Taxonomy" id="9823"/>
    <lineage>
        <taxon>Eukaryota</taxon>
        <taxon>Metazoa</taxon>
        <taxon>Chordata</taxon>
        <taxon>Craniata</taxon>
        <taxon>Vertebrata</taxon>
        <taxon>Euteleostomi</taxon>
        <taxon>Mammalia</taxon>
        <taxon>Eutheria</taxon>
        <taxon>Laurasiatheria</taxon>
        <taxon>Artiodactyla</taxon>
        <taxon>Suina</taxon>
        <taxon>Suidae</taxon>
        <taxon>Sus</taxon>
    </lineage>
</organism>
<dbReference type="InterPro" id="IPR002745">
    <property type="entry name" value="Ptrans_KptA/Tpt1"/>
</dbReference>
<proteinExistence type="inferred from homology"/>
<dbReference type="PANTHER" id="PTHR12684">
    <property type="entry name" value="PUTATIVE PHOSPHOTRANSFERASE"/>
    <property type="match status" value="1"/>
</dbReference>
<keyword evidence="3" id="KW-0520">NAD</keyword>